<dbReference type="KEGG" id="cwo:Cwoe_2517"/>
<keyword evidence="4" id="KW-1185">Reference proteome</keyword>
<name>D3F8H5_CONWI</name>
<dbReference type="HOGENOM" id="CLU_052626_3_2_11"/>
<evidence type="ECO:0000256" key="1">
    <source>
        <dbReference type="SAM" id="MobiDB-lite"/>
    </source>
</evidence>
<reference evidence="3 4" key="1">
    <citation type="journal article" date="2010" name="Stand. Genomic Sci.">
        <title>Complete genome sequence of Conexibacter woesei type strain (ID131577).</title>
        <authorList>
            <person name="Pukall R."/>
            <person name="Lapidus A."/>
            <person name="Glavina Del Rio T."/>
            <person name="Copeland A."/>
            <person name="Tice H."/>
            <person name="Cheng J.-F."/>
            <person name="Lucas S."/>
            <person name="Chen F."/>
            <person name="Nolan M."/>
            <person name="Bruce D."/>
            <person name="Goodwin L."/>
            <person name="Pitluck S."/>
            <person name="Mavromatis K."/>
            <person name="Ivanova N."/>
            <person name="Ovchinnikova G."/>
            <person name="Pati A."/>
            <person name="Chen A."/>
            <person name="Palaniappan K."/>
            <person name="Land M."/>
            <person name="Hauser L."/>
            <person name="Chang Y.-J."/>
            <person name="Jeffries C.D."/>
            <person name="Chain P."/>
            <person name="Meincke L."/>
            <person name="Sims D."/>
            <person name="Brettin T."/>
            <person name="Detter J.C."/>
            <person name="Rohde M."/>
            <person name="Goeker M."/>
            <person name="Bristow J."/>
            <person name="Eisen J.A."/>
            <person name="Markowitz V."/>
            <person name="Kyrpides N.C."/>
            <person name="Klenk H.-P."/>
            <person name="Hugenholtz P."/>
        </authorList>
    </citation>
    <scope>NUCLEOTIDE SEQUENCE [LARGE SCALE GENOMIC DNA]</scope>
    <source>
        <strain evidence="4">DSM 14684 / CIP 108061 / JCM 11494 / NBRC 100937 / ID131577</strain>
    </source>
</reference>
<dbReference type="Pfam" id="PF04480">
    <property type="entry name" value="DUF559"/>
    <property type="match status" value="1"/>
</dbReference>
<feature type="region of interest" description="Disordered" evidence="1">
    <location>
        <begin position="266"/>
        <end position="315"/>
    </location>
</feature>
<evidence type="ECO:0000313" key="3">
    <source>
        <dbReference type="EMBL" id="ADB50939.1"/>
    </source>
</evidence>
<dbReference type="Gene3D" id="3.40.960.10">
    <property type="entry name" value="VSR Endonuclease"/>
    <property type="match status" value="1"/>
</dbReference>
<dbReference type="InterPro" id="IPR011335">
    <property type="entry name" value="Restrct_endonuc-II-like"/>
</dbReference>
<evidence type="ECO:0000313" key="4">
    <source>
        <dbReference type="Proteomes" id="UP000008229"/>
    </source>
</evidence>
<feature type="compositionally biased region" description="Basic residues" evidence="1">
    <location>
        <begin position="296"/>
        <end position="307"/>
    </location>
</feature>
<organism evidence="3 4">
    <name type="scientific">Conexibacter woesei (strain DSM 14684 / CCUG 47730 / CIP 108061 / JCM 11494 / NBRC 100937 / ID131577)</name>
    <dbReference type="NCBI Taxonomy" id="469383"/>
    <lineage>
        <taxon>Bacteria</taxon>
        <taxon>Bacillati</taxon>
        <taxon>Actinomycetota</taxon>
        <taxon>Thermoleophilia</taxon>
        <taxon>Solirubrobacterales</taxon>
        <taxon>Conexibacteraceae</taxon>
        <taxon>Conexibacter</taxon>
    </lineage>
</organism>
<accession>D3F8H5</accession>
<dbReference type="SUPFAM" id="SSF52980">
    <property type="entry name" value="Restriction endonuclease-like"/>
    <property type="match status" value="1"/>
</dbReference>
<sequence>MVSRRQLLGLGLTPKGIEVRLRARRLLPLHRGVYAVGHARLTRQGEWLAAVLAAGPGAALSHRSAAVLYKLLPERGRRIDVTSTRRRATTNWIETHQTSALPATDLTHRDGVPVTTVTRTLVDLADVLDAGELERAVNEADVERVLDVAALGAALRRAQGRRGGGAERLRGVLAQHHGPVLLRSELERRFKALLVDHALPPAEHNVRVAGWEVDACWPAARLVVDLDSRRYHDTAAARARDARKQQELENAGWTVLRYRTRHLKGGAGATTAEELRASFRTPTRPEPSALPSVASSRRRRSRGRSAARRSGGSRS</sequence>
<gene>
    <name evidence="3" type="ordered locus">Cwoe_2517</name>
</gene>
<dbReference type="STRING" id="469383.Cwoe_2517"/>
<dbReference type="Proteomes" id="UP000008229">
    <property type="component" value="Chromosome"/>
</dbReference>
<evidence type="ECO:0000259" key="2">
    <source>
        <dbReference type="Pfam" id="PF04480"/>
    </source>
</evidence>
<reference evidence="4" key="2">
    <citation type="submission" date="2010-01" db="EMBL/GenBank/DDBJ databases">
        <title>The complete genome of Conexibacter woesei DSM 14684.</title>
        <authorList>
            <consortium name="US DOE Joint Genome Institute (JGI-PGF)"/>
            <person name="Lucas S."/>
            <person name="Copeland A."/>
            <person name="Lapidus A."/>
            <person name="Glavina del Rio T."/>
            <person name="Dalin E."/>
            <person name="Tice H."/>
            <person name="Bruce D."/>
            <person name="Goodwin L."/>
            <person name="Pitluck S."/>
            <person name="Kyrpides N."/>
            <person name="Mavromatis K."/>
            <person name="Ivanova N."/>
            <person name="Mikhailova N."/>
            <person name="Chertkov O."/>
            <person name="Brettin T."/>
            <person name="Detter J.C."/>
            <person name="Han C."/>
            <person name="Larimer F."/>
            <person name="Land M."/>
            <person name="Hauser L."/>
            <person name="Markowitz V."/>
            <person name="Cheng J.-F."/>
            <person name="Hugenholtz P."/>
            <person name="Woyke T."/>
            <person name="Wu D."/>
            <person name="Pukall R."/>
            <person name="Steenblock K."/>
            <person name="Schneider S."/>
            <person name="Klenk H.-P."/>
            <person name="Eisen J.A."/>
        </authorList>
    </citation>
    <scope>NUCLEOTIDE SEQUENCE [LARGE SCALE GENOMIC DNA]</scope>
    <source>
        <strain evidence="4">DSM 14684 / CIP 108061 / JCM 11494 / NBRC 100937 / ID131577</strain>
    </source>
</reference>
<protein>
    <recommendedName>
        <fullName evidence="2">DUF559 domain-containing protein</fullName>
    </recommendedName>
</protein>
<dbReference type="eggNOG" id="COG5340">
    <property type="taxonomic scope" value="Bacteria"/>
</dbReference>
<dbReference type="InterPro" id="IPR007569">
    <property type="entry name" value="DUF559"/>
</dbReference>
<dbReference type="AlphaFoldDB" id="D3F8H5"/>
<feature type="domain" description="DUF559" evidence="2">
    <location>
        <begin position="209"/>
        <end position="271"/>
    </location>
</feature>
<proteinExistence type="predicted"/>
<dbReference type="EMBL" id="CP001854">
    <property type="protein sequence ID" value="ADB50939.1"/>
    <property type="molecule type" value="Genomic_DNA"/>
</dbReference>